<dbReference type="Proteomes" id="UP000824540">
    <property type="component" value="Unassembled WGS sequence"/>
</dbReference>
<keyword evidence="3" id="KW-1185">Reference proteome</keyword>
<evidence type="ECO:0000313" key="3">
    <source>
        <dbReference type="Proteomes" id="UP000824540"/>
    </source>
</evidence>
<reference evidence="2" key="1">
    <citation type="thesis" date="2021" institute="BYU ScholarsArchive" country="Provo, UT, USA">
        <title>Applications of and Algorithms for Genome Assembly and Genomic Analyses with an Emphasis on Marine Teleosts.</title>
        <authorList>
            <person name="Pickett B.D."/>
        </authorList>
    </citation>
    <scope>NUCLEOTIDE SEQUENCE</scope>
    <source>
        <strain evidence="2">HI-2016</strain>
    </source>
</reference>
<evidence type="ECO:0000313" key="2">
    <source>
        <dbReference type="EMBL" id="KAG9330724.1"/>
    </source>
</evidence>
<sequence length="132" mass="13671">MLSFPSGTEAEALRGTTETGICTEDASPSPSPSPSPAPAGCGQCCLLLVTVCPLTALLTTVLSAACGYSRGKQSDLSARVRPPRREDCPVMSVFLTCNTALGTAGGAPFRALIYHRNTALHKACQGMLDGRN</sequence>
<dbReference type="AlphaFoldDB" id="A0A8T2MRI9"/>
<organism evidence="2 3">
    <name type="scientific">Albula glossodonta</name>
    <name type="common">roundjaw bonefish</name>
    <dbReference type="NCBI Taxonomy" id="121402"/>
    <lineage>
        <taxon>Eukaryota</taxon>
        <taxon>Metazoa</taxon>
        <taxon>Chordata</taxon>
        <taxon>Craniata</taxon>
        <taxon>Vertebrata</taxon>
        <taxon>Euteleostomi</taxon>
        <taxon>Actinopterygii</taxon>
        <taxon>Neopterygii</taxon>
        <taxon>Teleostei</taxon>
        <taxon>Albuliformes</taxon>
        <taxon>Albulidae</taxon>
        <taxon>Albula</taxon>
    </lineage>
</organism>
<feature type="region of interest" description="Disordered" evidence="1">
    <location>
        <begin position="20"/>
        <end position="39"/>
    </location>
</feature>
<comment type="caution">
    <text evidence="2">The sequence shown here is derived from an EMBL/GenBank/DDBJ whole genome shotgun (WGS) entry which is preliminary data.</text>
</comment>
<evidence type="ECO:0000256" key="1">
    <source>
        <dbReference type="SAM" id="MobiDB-lite"/>
    </source>
</evidence>
<gene>
    <name evidence="2" type="ORF">JZ751_022318</name>
</gene>
<proteinExistence type="predicted"/>
<dbReference type="EMBL" id="JAFBMS010000479">
    <property type="protein sequence ID" value="KAG9330724.1"/>
    <property type="molecule type" value="Genomic_DNA"/>
</dbReference>
<protein>
    <submittedName>
        <fullName evidence="2">Uncharacterized protein</fullName>
    </submittedName>
</protein>
<name>A0A8T2MRI9_9TELE</name>
<accession>A0A8T2MRI9</accession>